<evidence type="ECO:0000256" key="16">
    <source>
        <dbReference type="SAM" id="Coils"/>
    </source>
</evidence>
<dbReference type="InterPro" id="IPR000477">
    <property type="entry name" value="RT_dom"/>
</dbReference>
<keyword evidence="8" id="KW-0255">Endonuclease</keyword>
<dbReference type="Pfam" id="PF17921">
    <property type="entry name" value="Integrase_H2C2"/>
    <property type="match status" value="1"/>
</dbReference>
<dbReference type="PROSITE" id="PS50994">
    <property type="entry name" value="INTEGRASE"/>
    <property type="match status" value="1"/>
</dbReference>
<evidence type="ECO:0000256" key="8">
    <source>
        <dbReference type="ARBA" id="ARBA00022759"/>
    </source>
</evidence>
<evidence type="ECO:0000256" key="12">
    <source>
        <dbReference type="ARBA" id="ARBA00022918"/>
    </source>
</evidence>
<evidence type="ECO:0000256" key="5">
    <source>
        <dbReference type="ARBA" id="ARBA00022722"/>
    </source>
</evidence>
<dbReference type="CDD" id="cd00303">
    <property type="entry name" value="retropepsin_like"/>
    <property type="match status" value="1"/>
</dbReference>
<dbReference type="GO" id="GO:0006310">
    <property type="term" value="P:DNA recombination"/>
    <property type="evidence" value="ECO:0007669"/>
    <property type="project" value="UniProtKB-KW"/>
</dbReference>
<dbReference type="Pfam" id="PF13975">
    <property type="entry name" value="gag-asp_proteas"/>
    <property type="match status" value="1"/>
</dbReference>
<dbReference type="SUPFAM" id="SSF56672">
    <property type="entry name" value="DNA/RNA polymerases"/>
    <property type="match status" value="1"/>
</dbReference>
<feature type="compositionally biased region" description="Polar residues" evidence="17">
    <location>
        <begin position="256"/>
        <end position="266"/>
    </location>
</feature>
<comment type="caution">
    <text evidence="19">The sequence shown here is derived from an EMBL/GenBank/DDBJ whole genome shotgun (WGS) entry which is preliminary data.</text>
</comment>
<keyword evidence="4" id="KW-0548">Nucleotidyltransferase</keyword>
<dbReference type="GO" id="GO:0003677">
    <property type="term" value="F:DNA binding"/>
    <property type="evidence" value="ECO:0007669"/>
    <property type="project" value="UniProtKB-KW"/>
</dbReference>
<keyword evidence="13" id="KW-0239">DNA-directed DNA polymerase</keyword>
<feature type="coiled-coil region" evidence="16">
    <location>
        <begin position="1187"/>
        <end position="1225"/>
    </location>
</feature>
<dbReference type="GO" id="GO:0046872">
    <property type="term" value="F:metal ion binding"/>
    <property type="evidence" value="ECO:0007669"/>
    <property type="project" value="UniProtKB-KW"/>
</dbReference>
<dbReference type="InterPro" id="IPR041588">
    <property type="entry name" value="Integrase_H2C2"/>
</dbReference>
<evidence type="ECO:0000256" key="3">
    <source>
        <dbReference type="ARBA" id="ARBA00022679"/>
    </source>
</evidence>
<keyword evidence="5" id="KW-0540">Nuclease</keyword>
<evidence type="ECO:0000256" key="13">
    <source>
        <dbReference type="ARBA" id="ARBA00022932"/>
    </source>
</evidence>
<evidence type="ECO:0000256" key="9">
    <source>
        <dbReference type="ARBA" id="ARBA00022801"/>
    </source>
</evidence>
<dbReference type="FunFam" id="3.10.20.370:FF:000001">
    <property type="entry name" value="Retrovirus-related Pol polyprotein from transposon 17.6-like protein"/>
    <property type="match status" value="1"/>
</dbReference>
<dbReference type="EC" id="2.7.7.49" evidence="1"/>
<feature type="domain" description="Integrase catalytic" evidence="18">
    <location>
        <begin position="1009"/>
        <end position="1173"/>
    </location>
</feature>
<keyword evidence="14" id="KW-0238">DNA-binding</keyword>
<dbReference type="Gene3D" id="3.30.70.270">
    <property type="match status" value="3"/>
</dbReference>
<dbReference type="Pfam" id="PF17917">
    <property type="entry name" value="RT_RNaseH"/>
    <property type="match status" value="1"/>
</dbReference>
<dbReference type="SUPFAM" id="SSF50630">
    <property type="entry name" value="Acid proteases"/>
    <property type="match status" value="1"/>
</dbReference>
<dbReference type="PANTHER" id="PTHR37984">
    <property type="entry name" value="PROTEIN CBG26694"/>
    <property type="match status" value="1"/>
</dbReference>
<reference evidence="19 20" key="1">
    <citation type="journal article" date="2018" name="PLoS Genet.">
        <title>Population sequencing reveals clonal diversity and ancestral inbreeding in the grapevine cultivar Chardonnay.</title>
        <authorList>
            <person name="Roach M.J."/>
            <person name="Johnson D.L."/>
            <person name="Bohlmann J."/>
            <person name="van Vuuren H.J."/>
            <person name="Jones S.J."/>
            <person name="Pretorius I.S."/>
            <person name="Schmidt S.A."/>
            <person name="Borneman A.R."/>
        </authorList>
    </citation>
    <scope>NUCLEOTIDE SEQUENCE [LARGE SCALE GENOMIC DNA]</scope>
    <source>
        <strain evidence="20">cv. Chardonnay</strain>
        <tissue evidence="19">Leaf</tissue>
    </source>
</reference>
<dbReference type="Pfam" id="PF24626">
    <property type="entry name" value="SH3_Tf2-1"/>
    <property type="match status" value="1"/>
</dbReference>
<keyword evidence="6" id="KW-0479">Metal-binding</keyword>
<accession>A0A438GZH7</accession>
<dbReference type="Gene3D" id="2.40.70.10">
    <property type="entry name" value="Acid Proteases"/>
    <property type="match status" value="1"/>
</dbReference>
<keyword evidence="10" id="KW-0460">Magnesium</keyword>
<dbReference type="GO" id="GO:0004190">
    <property type="term" value="F:aspartic-type endopeptidase activity"/>
    <property type="evidence" value="ECO:0007669"/>
    <property type="project" value="UniProtKB-KW"/>
</dbReference>
<evidence type="ECO:0000256" key="7">
    <source>
        <dbReference type="ARBA" id="ARBA00022750"/>
    </source>
</evidence>
<dbReference type="SUPFAM" id="SSF53098">
    <property type="entry name" value="Ribonuclease H-like"/>
    <property type="match status" value="1"/>
</dbReference>
<evidence type="ECO:0000256" key="6">
    <source>
        <dbReference type="ARBA" id="ARBA00022723"/>
    </source>
</evidence>
<dbReference type="Gene3D" id="3.10.10.10">
    <property type="entry name" value="HIV Type 1 Reverse Transcriptase, subunit A, domain 1"/>
    <property type="match status" value="1"/>
</dbReference>
<protein>
    <recommendedName>
        <fullName evidence="1">RNA-directed DNA polymerase</fullName>
        <ecNumber evidence="1">2.7.7.49</ecNumber>
    </recommendedName>
</protein>
<evidence type="ECO:0000259" key="18">
    <source>
        <dbReference type="PROSITE" id="PS50994"/>
    </source>
</evidence>
<organism evidence="19 20">
    <name type="scientific">Vitis vinifera</name>
    <name type="common">Grape</name>
    <dbReference type="NCBI Taxonomy" id="29760"/>
    <lineage>
        <taxon>Eukaryota</taxon>
        <taxon>Viridiplantae</taxon>
        <taxon>Streptophyta</taxon>
        <taxon>Embryophyta</taxon>
        <taxon>Tracheophyta</taxon>
        <taxon>Spermatophyta</taxon>
        <taxon>Magnoliopsida</taxon>
        <taxon>eudicotyledons</taxon>
        <taxon>Gunneridae</taxon>
        <taxon>Pentapetalae</taxon>
        <taxon>rosids</taxon>
        <taxon>Vitales</taxon>
        <taxon>Vitaceae</taxon>
        <taxon>Viteae</taxon>
        <taxon>Vitis</taxon>
    </lineage>
</organism>
<evidence type="ECO:0000256" key="17">
    <source>
        <dbReference type="SAM" id="MobiDB-lite"/>
    </source>
</evidence>
<evidence type="ECO:0000256" key="11">
    <source>
        <dbReference type="ARBA" id="ARBA00022908"/>
    </source>
</evidence>
<gene>
    <name evidence="19" type="primary">TY3B-I_726</name>
    <name evidence="19" type="ORF">CK203_053377</name>
</gene>
<dbReference type="Gene3D" id="3.10.20.370">
    <property type="match status" value="1"/>
</dbReference>
<dbReference type="GO" id="GO:0004519">
    <property type="term" value="F:endonuclease activity"/>
    <property type="evidence" value="ECO:0007669"/>
    <property type="project" value="UniProtKB-KW"/>
</dbReference>
<dbReference type="InterPro" id="IPR043128">
    <property type="entry name" value="Rev_trsase/Diguanyl_cyclase"/>
</dbReference>
<evidence type="ECO:0000256" key="15">
    <source>
        <dbReference type="ARBA" id="ARBA00023172"/>
    </source>
</evidence>
<dbReference type="InterPro" id="IPR056924">
    <property type="entry name" value="SH3_Tf2-1"/>
</dbReference>
<keyword evidence="2" id="KW-0645">Protease</keyword>
<feature type="region of interest" description="Disordered" evidence="17">
    <location>
        <begin position="1378"/>
        <end position="1402"/>
    </location>
</feature>
<evidence type="ECO:0000313" key="19">
    <source>
        <dbReference type="EMBL" id="RVW77684.1"/>
    </source>
</evidence>
<dbReference type="InterPro" id="IPR021109">
    <property type="entry name" value="Peptidase_aspartic_dom_sf"/>
</dbReference>
<evidence type="ECO:0000256" key="14">
    <source>
        <dbReference type="ARBA" id="ARBA00023125"/>
    </source>
</evidence>
<dbReference type="InterPro" id="IPR041373">
    <property type="entry name" value="RT_RNaseH"/>
</dbReference>
<dbReference type="InterPro" id="IPR001584">
    <property type="entry name" value="Integrase_cat-core"/>
</dbReference>
<evidence type="ECO:0000313" key="20">
    <source>
        <dbReference type="Proteomes" id="UP000288805"/>
    </source>
</evidence>
<evidence type="ECO:0000256" key="4">
    <source>
        <dbReference type="ARBA" id="ARBA00022695"/>
    </source>
</evidence>
<dbReference type="GO" id="GO:0003964">
    <property type="term" value="F:RNA-directed DNA polymerase activity"/>
    <property type="evidence" value="ECO:0007669"/>
    <property type="project" value="UniProtKB-KW"/>
</dbReference>
<dbReference type="SUPFAM" id="SSF54160">
    <property type="entry name" value="Chromo domain-like"/>
    <property type="match status" value="1"/>
</dbReference>
<dbReference type="GO" id="GO:0006508">
    <property type="term" value="P:proteolysis"/>
    <property type="evidence" value="ECO:0007669"/>
    <property type="project" value="UniProtKB-KW"/>
</dbReference>
<feature type="compositionally biased region" description="Low complexity" evidence="17">
    <location>
        <begin position="246"/>
        <end position="255"/>
    </location>
</feature>
<name>A0A438GZH7_VITVI</name>
<evidence type="ECO:0000256" key="1">
    <source>
        <dbReference type="ARBA" id="ARBA00012493"/>
    </source>
</evidence>
<dbReference type="Pfam" id="PF19259">
    <property type="entry name" value="Ty3_capsid"/>
    <property type="match status" value="1"/>
</dbReference>
<keyword evidence="3" id="KW-0808">Transferase</keyword>
<dbReference type="FunFam" id="1.10.340.70:FF:000001">
    <property type="entry name" value="Retrovirus-related Pol polyprotein from transposon gypsy-like Protein"/>
    <property type="match status" value="1"/>
</dbReference>
<dbReference type="CDD" id="cd01647">
    <property type="entry name" value="RT_LTR"/>
    <property type="match status" value="1"/>
</dbReference>
<feature type="region of interest" description="Disordered" evidence="17">
    <location>
        <begin position="237"/>
        <end position="266"/>
    </location>
</feature>
<proteinExistence type="predicted"/>
<dbReference type="PANTHER" id="PTHR37984:SF5">
    <property type="entry name" value="PROTEIN NYNRIN-LIKE"/>
    <property type="match status" value="1"/>
</dbReference>
<dbReference type="EMBL" id="QGNW01000309">
    <property type="protein sequence ID" value="RVW77684.1"/>
    <property type="molecule type" value="Genomic_DNA"/>
</dbReference>
<dbReference type="InterPro" id="IPR043502">
    <property type="entry name" value="DNA/RNA_pol_sf"/>
</dbReference>
<dbReference type="FunFam" id="3.30.70.270:FF:000020">
    <property type="entry name" value="Transposon Tf2-6 polyprotein-like Protein"/>
    <property type="match status" value="1"/>
</dbReference>
<dbReference type="CDD" id="cd09274">
    <property type="entry name" value="RNase_HI_RT_Ty3"/>
    <property type="match status" value="1"/>
</dbReference>
<evidence type="ECO:0000256" key="10">
    <source>
        <dbReference type="ARBA" id="ARBA00022842"/>
    </source>
</evidence>
<dbReference type="InterPro" id="IPR045358">
    <property type="entry name" value="Ty3_capsid"/>
</dbReference>
<dbReference type="InterPro" id="IPR036397">
    <property type="entry name" value="RNaseH_sf"/>
</dbReference>
<sequence>MASNKERIEQLEAGIGSIHDNVSRIEMGMADKFQQLETTLHRVMETVSISREEVVGSTGGRRRDSHHSGRAENSTPMFQSKVAKLEFPRFAAGDPTMWLTKVKQFFDYQETPGTQKVQYAAYHLEDEANEWWQATKRAYAEEEAEITWEVFEEELWARFGPTECEDFDEALSKIKQAETFRDYQLEFERLVNKVQGWTQKALVGTFMGGLHPSIADGIRMFRPKSLKEAISLARMKDEQLQRQRRTQPNTPQIQRNTQQNSKGSLTTKRLSWEEIRKKRSLGLCFSCDERYTPGHKCCQPQLLLMEGESGWEASEMEEPLVEQEPEISLYALAGWSESRTMRIYAQIGQHQLVALIDSGSTHNFISEKMATMLQLPVGPTRPFPVHVANGTPMQCRWKYETVCVSLGGVFFSLTLFALPLTSLDLVLGVQWLELLGPVVCDWRNLTMEFEWRSQNCVLQGLRTTPIQPVDFQCLSKEARQGHALFAIYATEEGNSTPVQQELKELIEAFDDIFQAPSQLPPQRDIEHQITLKEGTDPINVRPYRYAYFQKDEIERQVSDMLNSGLIRPSSSPFSSPVLLVKKKDGSWRFCTDYRALNAATIKDRFPIPIVEDMLDELHGAAYFTKLDLTAGYHQVRLHPPDITRRHSEHTTDTMNIYSSWQEHLQHVKTIFKLLRQHQLFVKFKKCEFGKHELEYLGHIISADGVKVDQSKIQAMLDWPRPITVTELWAFLGLTGYYRKFVHNYGIIARALTNLLKKGKFQWDEAAKKAFENLKAAMTTTPTLALPDFSSPFVIQTDASGDGIGAVLSQNGRPIAFMSRALGVSKQSLSTYAREMLAIIVAIQTWRPYLLGRRFTIQTDQRSLKYLLEQRILTPEQQKWMSKLVGYDYEIVYKPGKTNQAADALSRNMTSPCLNVFLFLSQDNLTNGGMDWSATTNIIVVPPGSPLIHRLLREFHDTPMGGHSGILRTYKRLSQQFYWPSMRRSVHQYVAACDVCQKAKAETMSPAGLLQPLPIHCQVWDDITMDFIDGLPRSDGKTSIMVVVDRLSKSAHFIAIAHPYTAKTLANKFVEGVVKLHGMPRSIISDRDPVFISNFWQEFLKLSGTKLRMTSAYHPQSDGQTEVVNRCIEQYLRCFVHHKPRHWNSLLPWAEYWYNTTYHSSTGMTPFQALYGRPPPAIPSYEIGSCPIEELDDQMTARDELLQELKAHLHAENNRMKQAADKKRREVNFEVGDWVYLRLQPYRQQSVFRRTSHKLSNRYYGPYQIEERIGPVAYKLKLSPGSRIHPVFHVSLLQKKIGEVAIANDELPPLTEEGVIRLQPRKVLSTRWVNKGSTSASESLVLWEGLPEEEATWEDSQQLLRSFPNLNLEDKVLIERGSIDENQVGTRSSRPRRERHPNPKYAA</sequence>
<dbReference type="GO" id="GO:0015074">
    <property type="term" value="P:DNA integration"/>
    <property type="evidence" value="ECO:0007669"/>
    <property type="project" value="UniProtKB-KW"/>
</dbReference>
<evidence type="ECO:0000256" key="2">
    <source>
        <dbReference type="ARBA" id="ARBA00022670"/>
    </source>
</evidence>
<keyword evidence="7" id="KW-0064">Aspartyl protease</keyword>
<keyword evidence="15" id="KW-0233">DNA recombination</keyword>
<dbReference type="InterPro" id="IPR016197">
    <property type="entry name" value="Chromo-like_dom_sf"/>
</dbReference>
<keyword evidence="9" id="KW-0378">Hydrolase</keyword>
<dbReference type="Gene3D" id="1.10.340.70">
    <property type="match status" value="1"/>
</dbReference>
<keyword evidence="11" id="KW-0229">DNA integration</keyword>
<keyword evidence="12" id="KW-0695">RNA-directed DNA polymerase</keyword>
<dbReference type="InterPro" id="IPR050951">
    <property type="entry name" value="Retrovirus_Pol_polyprotein"/>
</dbReference>
<dbReference type="Pfam" id="PF00078">
    <property type="entry name" value="RVT_1"/>
    <property type="match status" value="1"/>
</dbReference>
<dbReference type="Gene3D" id="3.30.420.10">
    <property type="entry name" value="Ribonuclease H-like superfamily/Ribonuclease H"/>
    <property type="match status" value="1"/>
</dbReference>
<dbReference type="Proteomes" id="UP000288805">
    <property type="component" value="Unassembled WGS sequence"/>
</dbReference>
<feature type="region of interest" description="Disordered" evidence="17">
    <location>
        <begin position="51"/>
        <end position="75"/>
    </location>
</feature>
<keyword evidence="16" id="KW-0175">Coiled coil</keyword>
<dbReference type="InterPro" id="IPR012337">
    <property type="entry name" value="RNaseH-like_sf"/>
</dbReference>
<dbReference type="GO" id="GO:0003887">
    <property type="term" value="F:DNA-directed DNA polymerase activity"/>
    <property type="evidence" value="ECO:0007669"/>
    <property type="project" value="UniProtKB-KW"/>
</dbReference>